<dbReference type="OMA" id="HIRINIG"/>
<organism evidence="7 8">
    <name type="scientific">Entamoeba invadens IP1</name>
    <dbReference type="NCBI Taxonomy" id="370355"/>
    <lineage>
        <taxon>Eukaryota</taxon>
        <taxon>Amoebozoa</taxon>
        <taxon>Evosea</taxon>
        <taxon>Archamoebae</taxon>
        <taxon>Mastigamoebida</taxon>
        <taxon>Entamoebidae</taxon>
        <taxon>Entamoeba</taxon>
    </lineage>
</organism>
<evidence type="ECO:0000256" key="2">
    <source>
        <dbReference type="ARBA" id="ARBA00012224"/>
    </source>
</evidence>
<reference evidence="7 8" key="1">
    <citation type="submission" date="2012-10" db="EMBL/GenBank/DDBJ databases">
        <authorList>
            <person name="Zafar N."/>
            <person name="Inman J."/>
            <person name="Hall N."/>
            <person name="Lorenzi H."/>
            <person name="Caler E."/>
        </authorList>
    </citation>
    <scope>NUCLEOTIDE SEQUENCE [LARGE SCALE GENOMIC DNA]</scope>
    <source>
        <strain evidence="7 8">IP1</strain>
    </source>
</reference>
<dbReference type="GO" id="GO:0030170">
    <property type="term" value="F:pyridoxal phosphate binding"/>
    <property type="evidence" value="ECO:0007669"/>
    <property type="project" value="InterPro"/>
</dbReference>
<dbReference type="InterPro" id="IPR015421">
    <property type="entry name" value="PyrdxlP-dep_Trfase_major"/>
</dbReference>
<dbReference type="VEuPathDB" id="AmoebaDB:EIN_523440"/>
<protein>
    <recommendedName>
        <fullName evidence="2">cysteine-S-conjugate beta-lyase</fullName>
        <ecNumber evidence="2">4.4.1.13</ecNumber>
    </recommendedName>
</protein>
<dbReference type="SUPFAM" id="SSF53383">
    <property type="entry name" value="PLP-dependent transferases"/>
    <property type="match status" value="1"/>
</dbReference>
<comment type="cofactor">
    <cofactor evidence="1">
        <name>pyridoxal 5'-phosphate</name>
        <dbReference type="ChEBI" id="CHEBI:597326"/>
    </cofactor>
</comment>
<dbReference type="InterPro" id="IPR015422">
    <property type="entry name" value="PyrdxlP-dep_Trfase_small"/>
</dbReference>
<keyword evidence="4" id="KW-0456">Lyase</keyword>
<dbReference type="PANTHER" id="PTHR43525">
    <property type="entry name" value="PROTEIN MALY"/>
    <property type="match status" value="1"/>
</dbReference>
<dbReference type="KEGG" id="eiv:EIN_523440"/>
<dbReference type="Pfam" id="PF00155">
    <property type="entry name" value="Aminotran_1_2"/>
    <property type="match status" value="1"/>
</dbReference>
<accession>A0A0A1UB98</accession>
<dbReference type="OrthoDB" id="7042322at2759"/>
<dbReference type="Gene3D" id="3.40.640.10">
    <property type="entry name" value="Type I PLP-dependent aspartate aminotransferase-like (Major domain)"/>
    <property type="match status" value="1"/>
</dbReference>
<keyword evidence="8" id="KW-1185">Reference proteome</keyword>
<dbReference type="Gene3D" id="3.90.1150.10">
    <property type="entry name" value="Aspartate Aminotransferase, domain 1"/>
    <property type="match status" value="1"/>
</dbReference>
<dbReference type="RefSeq" id="XP_004259227.1">
    <property type="nucleotide sequence ID" value="XM_004259179.1"/>
</dbReference>
<evidence type="ECO:0000256" key="1">
    <source>
        <dbReference type="ARBA" id="ARBA00001933"/>
    </source>
</evidence>
<evidence type="ECO:0000256" key="4">
    <source>
        <dbReference type="ARBA" id="ARBA00023239"/>
    </source>
</evidence>
<dbReference type="Proteomes" id="UP000014680">
    <property type="component" value="Unassembled WGS sequence"/>
</dbReference>
<evidence type="ECO:0000256" key="3">
    <source>
        <dbReference type="ARBA" id="ARBA00022898"/>
    </source>
</evidence>
<dbReference type="GeneID" id="14891462"/>
<feature type="domain" description="Aminotransferase class I/classII large" evidence="6">
    <location>
        <begin position="41"/>
        <end position="377"/>
    </location>
</feature>
<evidence type="ECO:0000313" key="8">
    <source>
        <dbReference type="Proteomes" id="UP000014680"/>
    </source>
</evidence>
<dbReference type="NCBIfam" id="TIGR04350">
    <property type="entry name" value="C_S_lyase_PatB"/>
    <property type="match status" value="1"/>
</dbReference>
<dbReference type="InterPro" id="IPR015424">
    <property type="entry name" value="PyrdxlP-dep_Trfase"/>
</dbReference>
<evidence type="ECO:0000256" key="5">
    <source>
        <dbReference type="ARBA" id="ARBA00037974"/>
    </source>
</evidence>
<dbReference type="GO" id="GO:0047804">
    <property type="term" value="F:cysteine-S-conjugate beta-lyase activity"/>
    <property type="evidence" value="ECO:0007669"/>
    <property type="project" value="UniProtKB-EC"/>
</dbReference>
<dbReference type="AlphaFoldDB" id="A0A0A1UB98"/>
<evidence type="ECO:0000313" key="7">
    <source>
        <dbReference type="EMBL" id="ELP92456.1"/>
    </source>
</evidence>
<gene>
    <name evidence="7" type="ORF">EIN_523440</name>
</gene>
<dbReference type="InterPro" id="IPR004839">
    <property type="entry name" value="Aminotransferase_I/II_large"/>
</dbReference>
<dbReference type="InterPro" id="IPR051798">
    <property type="entry name" value="Class-II_PLP-Dep_Aminotrans"/>
</dbReference>
<comment type="similarity">
    <text evidence="5">Belongs to the class-II pyridoxal-phosphate-dependent aminotransferase family. MalY/PatB cystathionine beta-lyase subfamily.</text>
</comment>
<evidence type="ECO:0000259" key="6">
    <source>
        <dbReference type="Pfam" id="PF00155"/>
    </source>
</evidence>
<dbReference type="PANTHER" id="PTHR43525:SF1">
    <property type="entry name" value="PROTEIN MALY"/>
    <property type="match status" value="1"/>
</dbReference>
<proteinExistence type="inferred from homology"/>
<name>A0A0A1UB98_ENTIV</name>
<dbReference type="CDD" id="cd00609">
    <property type="entry name" value="AAT_like"/>
    <property type="match status" value="1"/>
</dbReference>
<dbReference type="EC" id="4.4.1.13" evidence="2"/>
<dbReference type="EMBL" id="KB206368">
    <property type="protein sequence ID" value="ELP92456.1"/>
    <property type="molecule type" value="Genomic_DNA"/>
</dbReference>
<sequence>MSFDNPPTRVGTNAFKYNITPYPVNKTVPIHPHWVADMDFQAPPAIREALTDLCKLGIFGYSSVPNELYRNITRYLSTHGWDFTEDRLKQSLMFSPGVVSGIGLVLHAITKEGDAVLFNTPSYPHFFESVTETHRKVVVNKMVHNGDTWDIDFEELEKQIVSEDVKVYIFCSPHNPTGKVFTQKELEKVVSICHRHHVVIISDEIHCDIILPDHRHIHTATVDTAEDITITFLAPSKTYNIPGLNLAFMLCTNNVLYKKVSEYACGLGVSFGNLFGFEAMTVAYSGLCEDWRLACVNYIHSNGLLVRHYLQQYLPNIHVTLPNATFLLWLDFSNLNLENDEIDKRLADRGIVFNQGKSFGNGFEYFRRFNIAAPQTEIQSVLNLLRDAFQTN</sequence>
<dbReference type="InterPro" id="IPR027619">
    <property type="entry name" value="C-S_lyase_PatB-like"/>
</dbReference>
<keyword evidence="3" id="KW-0663">Pyridoxal phosphate</keyword>